<dbReference type="AlphaFoldDB" id="A0A0F8YFG5"/>
<evidence type="ECO:0000256" key="1">
    <source>
        <dbReference type="SAM" id="MobiDB-lite"/>
    </source>
</evidence>
<sequence>MNSEALERVKTMIPSHWGRGKIRVVRGLIDAAFSEGKREAYRESTKQLKEARHADSKQ</sequence>
<feature type="region of interest" description="Disordered" evidence="1">
    <location>
        <begin position="39"/>
        <end position="58"/>
    </location>
</feature>
<accession>A0A0F8YFG5</accession>
<name>A0A0F8YFG5_9ZZZZ</name>
<proteinExistence type="predicted"/>
<organism evidence="2">
    <name type="scientific">marine sediment metagenome</name>
    <dbReference type="NCBI Taxonomy" id="412755"/>
    <lineage>
        <taxon>unclassified sequences</taxon>
        <taxon>metagenomes</taxon>
        <taxon>ecological metagenomes</taxon>
    </lineage>
</organism>
<comment type="caution">
    <text evidence="2">The sequence shown here is derived from an EMBL/GenBank/DDBJ whole genome shotgun (WGS) entry which is preliminary data.</text>
</comment>
<protein>
    <submittedName>
        <fullName evidence="2">Uncharacterized protein</fullName>
    </submittedName>
</protein>
<reference evidence="2" key="1">
    <citation type="journal article" date="2015" name="Nature">
        <title>Complex archaea that bridge the gap between prokaryotes and eukaryotes.</title>
        <authorList>
            <person name="Spang A."/>
            <person name="Saw J.H."/>
            <person name="Jorgensen S.L."/>
            <person name="Zaremba-Niedzwiedzka K."/>
            <person name="Martijn J."/>
            <person name="Lind A.E."/>
            <person name="van Eijk R."/>
            <person name="Schleper C."/>
            <person name="Guy L."/>
            <person name="Ettema T.J."/>
        </authorList>
    </citation>
    <scope>NUCLEOTIDE SEQUENCE</scope>
</reference>
<evidence type="ECO:0000313" key="2">
    <source>
        <dbReference type="EMBL" id="KKK72405.1"/>
    </source>
</evidence>
<dbReference type="EMBL" id="LAZR01057270">
    <property type="protein sequence ID" value="KKK72405.1"/>
    <property type="molecule type" value="Genomic_DNA"/>
</dbReference>
<gene>
    <name evidence="2" type="ORF">LCGC14_2904200</name>
</gene>